<accession>A0A9X4E820</accession>
<keyword evidence="1" id="KW-0732">Signal</keyword>
<evidence type="ECO:0000256" key="1">
    <source>
        <dbReference type="SAM" id="SignalP"/>
    </source>
</evidence>
<reference evidence="2" key="1">
    <citation type="submission" date="2022-10" db="EMBL/GenBank/DDBJ databases">
        <authorList>
            <person name="Boutroux M."/>
        </authorList>
    </citation>
    <scope>NUCLEOTIDE SEQUENCE</scope>
    <source>
        <strain evidence="2">51.81</strain>
    </source>
</reference>
<feature type="signal peptide" evidence="1">
    <location>
        <begin position="1"/>
        <end position="20"/>
    </location>
</feature>
<dbReference type="EMBL" id="JAPQFL010000011">
    <property type="protein sequence ID" value="MDD9328772.1"/>
    <property type="molecule type" value="Genomic_DNA"/>
</dbReference>
<evidence type="ECO:0008006" key="5">
    <source>
        <dbReference type="Google" id="ProtNLM"/>
    </source>
</evidence>
<dbReference type="AlphaFoldDB" id="A0A9X4E820"/>
<proteinExistence type="predicted"/>
<evidence type="ECO:0000313" key="2">
    <source>
        <dbReference type="EMBL" id="MDD9328772.1"/>
    </source>
</evidence>
<dbReference type="RefSeq" id="WP_274585817.1">
    <property type="nucleotide sequence ID" value="NZ_CP145811.1"/>
</dbReference>
<feature type="chain" id="PRO_5042786818" description="Lipoprotein" evidence="1">
    <location>
        <begin position="21"/>
        <end position="117"/>
    </location>
</feature>
<dbReference type="PROSITE" id="PS51257">
    <property type="entry name" value="PROKAR_LIPOPROTEIN"/>
    <property type="match status" value="1"/>
</dbReference>
<keyword evidence="4" id="KW-1185">Reference proteome</keyword>
<name>A0A9X4E820_9NEIS</name>
<organism evidence="2">
    <name type="scientific">Neisseria leonii</name>
    <dbReference type="NCBI Taxonomy" id="2995413"/>
    <lineage>
        <taxon>Bacteria</taxon>
        <taxon>Pseudomonadati</taxon>
        <taxon>Pseudomonadota</taxon>
        <taxon>Betaproteobacteria</taxon>
        <taxon>Neisseriales</taxon>
        <taxon>Neisseriaceae</taxon>
        <taxon>Neisseria</taxon>
    </lineage>
</organism>
<evidence type="ECO:0000313" key="4">
    <source>
        <dbReference type="Proteomes" id="UP001149607"/>
    </source>
</evidence>
<evidence type="ECO:0000313" key="3">
    <source>
        <dbReference type="EMBL" id="WWY03907.1"/>
    </source>
</evidence>
<sequence length="117" mass="13441">MNKLIWLSAAVFVMSACSMGGFKPAPDAEAGWRLTNFNELYPGLASATLSQYSKEEKRKQLDAFFKKRYDDFRGCNYDPIGGGSKIADACLRRKGWYQTGYDLYPENKQYEWPRTEN</sequence>
<gene>
    <name evidence="2" type="ORF">ORY91_000038</name>
    <name evidence="3" type="ORF">V9W64_04065</name>
</gene>
<reference evidence="3" key="2">
    <citation type="submission" date="2024-02" db="EMBL/GenBank/DDBJ databases">
        <title>Neisseria leonii sp. nov.</title>
        <authorList>
            <person name="Boutroux M."/>
            <person name="Favre-Rochex S."/>
            <person name="Gorgette O."/>
            <person name="Touak G."/>
            <person name="Muhle E."/>
            <person name="Chesneau O."/>
            <person name="Clermont D."/>
            <person name="Rahi P."/>
        </authorList>
    </citation>
    <scope>NUCLEOTIDE SEQUENCE</scope>
    <source>
        <strain evidence="3">51.81</strain>
    </source>
</reference>
<dbReference type="Proteomes" id="UP001149607">
    <property type="component" value="Chromosome"/>
</dbReference>
<protein>
    <recommendedName>
        <fullName evidence="5">Lipoprotein</fullName>
    </recommendedName>
</protein>
<dbReference type="EMBL" id="CP146598">
    <property type="protein sequence ID" value="WWY03907.1"/>
    <property type="molecule type" value="Genomic_DNA"/>
</dbReference>